<protein>
    <recommendedName>
        <fullName evidence="3">Cation transporter</fullName>
    </recommendedName>
</protein>
<dbReference type="RefSeq" id="WP_124939241.1">
    <property type="nucleotide sequence ID" value="NZ_RJVQ01000020.1"/>
</dbReference>
<evidence type="ECO:0000313" key="2">
    <source>
        <dbReference type="Proteomes" id="UP000281112"/>
    </source>
</evidence>
<comment type="caution">
    <text evidence="1">The sequence shown here is derived from an EMBL/GenBank/DDBJ whole genome shotgun (WGS) entry which is preliminary data.</text>
</comment>
<evidence type="ECO:0008006" key="3">
    <source>
        <dbReference type="Google" id="ProtNLM"/>
    </source>
</evidence>
<dbReference type="Proteomes" id="UP000281112">
    <property type="component" value="Unassembled WGS sequence"/>
</dbReference>
<sequence>MVRDELGICLSKEMLCNNLESTFTHVRAYQLNEQSDDSQVLFSYPQMKGEDVLLYQKENKKLAWRAEHLCPSTK</sequence>
<accession>A0A3N9TAI8</accession>
<keyword evidence="2" id="KW-1185">Reference proteome</keyword>
<reference evidence="1 2" key="1">
    <citation type="submission" date="2018-11" db="EMBL/GenBank/DDBJ databases">
        <title>Vibrio LJC006 sp. nov., isolated from seawater during the bloom of the enteromorpha.</title>
        <authorList>
            <person name="Liang J."/>
        </authorList>
    </citation>
    <scope>NUCLEOTIDE SEQUENCE [LARGE SCALE GENOMIC DNA]</scope>
    <source>
        <strain evidence="1 2">LJC006</strain>
    </source>
</reference>
<dbReference type="AlphaFoldDB" id="A0A3N9TAI8"/>
<dbReference type="OrthoDB" id="5883856at2"/>
<organism evidence="1 2">
    <name type="scientific">Vibrio viridaestus</name>
    <dbReference type="NCBI Taxonomy" id="2487322"/>
    <lineage>
        <taxon>Bacteria</taxon>
        <taxon>Pseudomonadati</taxon>
        <taxon>Pseudomonadota</taxon>
        <taxon>Gammaproteobacteria</taxon>
        <taxon>Vibrionales</taxon>
        <taxon>Vibrionaceae</taxon>
        <taxon>Vibrio</taxon>
    </lineage>
</organism>
<proteinExistence type="predicted"/>
<name>A0A3N9TAI8_9VIBR</name>
<evidence type="ECO:0000313" key="1">
    <source>
        <dbReference type="EMBL" id="RQW61049.1"/>
    </source>
</evidence>
<dbReference type="EMBL" id="RJVQ01000020">
    <property type="protein sequence ID" value="RQW61049.1"/>
    <property type="molecule type" value="Genomic_DNA"/>
</dbReference>
<gene>
    <name evidence="1" type="ORF">EES38_21440</name>
</gene>